<dbReference type="InterPro" id="IPR015797">
    <property type="entry name" value="NUDIX_hydrolase-like_dom_sf"/>
</dbReference>
<dbReference type="SUPFAM" id="SSF55811">
    <property type="entry name" value="Nudix"/>
    <property type="match status" value="1"/>
</dbReference>
<dbReference type="EMBL" id="BSUO01000001">
    <property type="protein sequence ID" value="GMA39595.1"/>
    <property type="molecule type" value="Genomic_DNA"/>
</dbReference>
<dbReference type="PROSITE" id="PS00893">
    <property type="entry name" value="NUDIX_BOX"/>
    <property type="match status" value="1"/>
</dbReference>
<dbReference type="Proteomes" id="UP001157126">
    <property type="component" value="Unassembled WGS sequence"/>
</dbReference>
<dbReference type="Pfam" id="PF14803">
    <property type="entry name" value="Zn_ribbon_Nudix"/>
    <property type="match status" value="1"/>
</dbReference>
<evidence type="ECO:0000256" key="1">
    <source>
        <dbReference type="ARBA" id="ARBA00022801"/>
    </source>
</evidence>
<reference evidence="4" key="1">
    <citation type="journal article" date="2019" name="Int. J. Syst. Evol. Microbiol.">
        <title>The Global Catalogue of Microorganisms (GCM) 10K type strain sequencing project: providing services to taxonomists for standard genome sequencing and annotation.</title>
        <authorList>
            <consortium name="The Broad Institute Genomics Platform"/>
            <consortium name="The Broad Institute Genome Sequencing Center for Infectious Disease"/>
            <person name="Wu L."/>
            <person name="Ma J."/>
        </authorList>
    </citation>
    <scope>NUCLEOTIDE SEQUENCE [LARGE SCALE GENOMIC DNA]</scope>
    <source>
        <strain evidence="4">NBRC 113072</strain>
    </source>
</reference>
<dbReference type="Gene3D" id="2.20.70.10">
    <property type="match status" value="1"/>
</dbReference>
<organism evidence="3 4">
    <name type="scientific">Mobilicoccus caccae</name>
    <dbReference type="NCBI Taxonomy" id="1859295"/>
    <lineage>
        <taxon>Bacteria</taxon>
        <taxon>Bacillati</taxon>
        <taxon>Actinomycetota</taxon>
        <taxon>Actinomycetes</taxon>
        <taxon>Micrococcales</taxon>
        <taxon>Dermatophilaceae</taxon>
        <taxon>Mobilicoccus</taxon>
    </lineage>
</organism>
<dbReference type="PANTHER" id="PTHR43222:SF2">
    <property type="entry name" value="NUDIX HYDROLASE 23, CHLOROPLASTIC"/>
    <property type="match status" value="1"/>
</dbReference>
<evidence type="ECO:0000313" key="4">
    <source>
        <dbReference type="Proteomes" id="UP001157126"/>
    </source>
</evidence>
<keyword evidence="1" id="KW-0378">Hydrolase</keyword>
<dbReference type="PANTHER" id="PTHR43222">
    <property type="entry name" value="NUDIX HYDROLASE 23"/>
    <property type="match status" value="1"/>
</dbReference>
<gene>
    <name evidence="3" type="ORF">GCM10025883_16400</name>
</gene>
<dbReference type="Pfam" id="PF00293">
    <property type="entry name" value="NUDIX"/>
    <property type="match status" value="1"/>
</dbReference>
<keyword evidence="4" id="KW-1185">Reference proteome</keyword>
<dbReference type="InterPro" id="IPR000086">
    <property type="entry name" value="NUDIX_hydrolase_dom"/>
</dbReference>
<dbReference type="PROSITE" id="PS51462">
    <property type="entry name" value="NUDIX"/>
    <property type="match status" value="1"/>
</dbReference>
<dbReference type="InterPro" id="IPR029401">
    <property type="entry name" value="Nudix_N"/>
</dbReference>
<dbReference type="CDD" id="cd04511">
    <property type="entry name" value="NUDIX_Hydrolase"/>
    <property type="match status" value="1"/>
</dbReference>
<dbReference type="Gene3D" id="3.90.79.10">
    <property type="entry name" value="Nucleoside Triphosphate Pyrophosphohydrolase"/>
    <property type="match status" value="1"/>
</dbReference>
<evidence type="ECO:0000313" key="3">
    <source>
        <dbReference type="EMBL" id="GMA39595.1"/>
    </source>
</evidence>
<evidence type="ECO:0000259" key="2">
    <source>
        <dbReference type="PROSITE" id="PS51462"/>
    </source>
</evidence>
<proteinExistence type="predicted"/>
<dbReference type="RefSeq" id="WP_284303475.1">
    <property type="nucleotide sequence ID" value="NZ_BSUO01000001.1"/>
</dbReference>
<sequence>MSPDIRYCRLCGTPVERRVPEMEDRDRAVCPSCGYIDYVNPINVVGTIPVWDEGGPDERILLCRRNIEPRKGYWTVPAGFLELGESIGDGAARETLEEAGARVELQGLFAAIDIVRVGQVHIFFRARLLDLDLSPGPETVENLLVGIDDIPWDELAFRTVRRGLELWVADRREGRYGVHTESIT</sequence>
<accession>A0ABQ6INX1</accession>
<name>A0ABQ6INX1_9MICO</name>
<feature type="domain" description="Nudix hydrolase" evidence="2">
    <location>
        <begin position="41"/>
        <end position="170"/>
    </location>
</feature>
<dbReference type="InterPro" id="IPR020084">
    <property type="entry name" value="NUDIX_hydrolase_CS"/>
</dbReference>
<comment type="caution">
    <text evidence="3">The sequence shown here is derived from an EMBL/GenBank/DDBJ whole genome shotgun (WGS) entry which is preliminary data.</text>
</comment>
<protein>
    <submittedName>
        <fullName evidence="3">ADP-ribose pyrophosphatase</fullName>
    </submittedName>
</protein>